<keyword evidence="4" id="KW-1185">Reference proteome</keyword>
<dbReference type="Proteomes" id="UP000031623">
    <property type="component" value="Chromosome"/>
</dbReference>
<dbReference type="KEGG" id="tig:THII_2158"/>
<feature type="domain" description="DUF6866" evidence="2">
    <location>
        <begin position="163"/>
        <end position="344"/>
    </location>
</feature>
<dbReference type="HOGENOM" id="CLU_067575_0_0_6"/>
<sequence length="347" mass="39939">MPNLPTLYATIQKNCHISDGNFAQDYGLCTYLLKMRQLYRWEKKLPLTAKLSQQDIGNWLMAREQLWGKLAAESFDCIPVADKCYDPFDTIAINRVLLPQGLVYSGGYGHFGKPLFFIGCLHQHEWREGLEIFIVAEEYARDLTAPPAMSQNKMIFIRQEALRQTLWENIEAWNWKKAENHFVQLLEIYQAHQNLEAALDKMTQDEIDSLIYHEIGEVKVGQLLGEDWEKMLIALAGTKAEWFARAVRDHLADCLVTLPRILEQAQTSTLLLYLANLKGIRKALFPSLLTACQQGLQTKNNRLSLQQVVNKGQNYWLTVAQSLLDLYQTHPQESTQLIIKQMEQISL</sequence>
<proteinExistence type="predicted"/>
<evidence type="ECO:0000313" key="3">
    <source>
        <dbReference type="EMBL" id="BAP56455.1"/>
    </source>
</evidence>
<evidence type="ECO:0000259" key="1">
    <source>
        <dbReference type="Pfam" id="PF21739"/>
    </source>
</evidence>
<dbReference type="InterPro" id="IPR049199">
    <property type="entry name" value="DUF6866_N"/>
</dbReference>
<accession>A0A090AMH5</accession>
<dbReference type="Pfam" id="PF21739">
    <property type="entry name" value="DUF6866_N"/>
    <property type="match status" value="1"/>
</dbReference>
<evidence type="ECO:0000313" key="4">
    <source>
        <dbReference type="Proteomes" id="UP000031623"/>
    </source>
</evidence>
<dbReference type="InterPro" id="IPR054640">
    <property type="entry name" value="Sfum_1244-like"/>
</dbReference>
<dbReference type="NCBIfam" id="NF045620">
    <property type="entry name" value="Sfum_1244_fam"/>
    <property type="match status" value="1"/>
</dbReference>
<dbReference type="Pfam" id="PF21740">
    <property type="entry name" value="DUF6866_C"/>
    <property type="match status" value="1"/>
</dbReference>
<dbReference type="OrthoDB" id="9777679at2"/>
<gene>
    <name evidence="3" type="ORF">THII_2158</name>
</gene>
<organism evidence="3 4">
    <name type="scientific">Thioploca ingrica</name>
    <dbReference type="NCBI Taxonomy" id="40754"/>
    <lineage>
        <taxon>Bacteria</taxon>
        <taxon>Pseudomonadati</taxon>
        <taxon>Pseudomonadota</taxon>
        <taxon>Gammaproteobacteria</taxon>
        <taxon>Thiotrichales</taxon>
        <taxon>Thiotrichaceae</taxon>
        <taxon>Thioploca</taxon>
    </lineage>
</organism>
<dbReference type="EMBL" id="AP014633">
    <property type="protein sequence ID" value="BAP56455.1"/>
    <property type="molecule type" value="Genomic_DNA"/>
</dbReference>
<evidence type="ECO:0000259" key="2">
    <source>
        <dbReference type="Pfam" id="PF21740"/>
    </source>
</evidence>
<name>A0A090AMH5_9GAMM</name>
<feature type="domain" description="DUF6866" evidence="1">
    <location>
        <begin position="7"/>
        <end position="158"/>
    </location>
</feature>
<dbReference type="AlphaFoldDB" id="A0A090AMH5"/>
<protein>
    <submittedName>
        <fullName evidence="3">Uncharacterized protein</fullName>
    </submittedName>
</protein>
<reference evidence="3 4" key="1">
    <citation type="journal article" date="2014" name="ISME J.">
        <title>Ecophysiology of Thioploca ingrica as revealed by the complete genome sequence supplemented with proteomic evidence.</title>
        <authorList>
            <person name="Kojima H."/>
            <person name="Ogura Y."/>
            <person name="Yamamoto N."/>
            <person name="Togashi T."/>
            <person name="Mori H."/>
            <person name="Watanabe T."/>
            <person name="Nemoto F."/>
            <person name="Kurokawa K."/>
            <person name="Hayashi T."/>
            <person name="Fukui M."/>
        </authorList>
    </citation>
    <scope>NUCLEOTIDE SEQUENCE [LARGE SCALE GENOMIC DNA]</scope>
</reference>
<dbReference type="InterPro" id="IPR049200">
    <property type="entry name" value="DUF6866_C"/>
</dbReference>
<dbReference type="STRING" id="40754.THII_2158"/>